<name>A0ABV2ALW6_9EUKA</name>
<keyword evidence="2" id="KW-1185">Reference proteome</keyword>
<sequence length="222" mass="26415">MSSSFEYYPLRLDQNIGCDPDEIFESDNKRTEFITCLDHPYSKTLTEYEENFDNRRAEIPKSFDTERYFSLELLAPNRTYYDQTREEYESFLKSTDKSEFFDLSIDTDSSIDQIMDENSTFYQSMNEDAFVYPSMNEDFYPQTNEYFYQQNDDEDLPIYACVSQEIFAFEDNDDSMLSSQYQDLESIKHNIKKDICRFNGCESESKDRLQNSIKARNLTLYG</sequence>
<protein>
    <submittedName>
        <fullName evidence="1">Uncharacterized protein</fullName>
    </submittedName>
</protein>
<gene>
    <name evidence="1" type="ORF">MHBO_002301</name>
</gene>
<accession>A0ABV2ALW6</accession>
<evidence type="ECO:0000313" key="1">
    <source>
        <dbReference type="EMBL" id="MES1920650.1"/>
    </source>
</evidence>
<comment type="caution">
    <text evidence="1">The sequence shown here is derived from an EMBL/GenBank/DDBJ whole genome shotgun (WGS) entry which is preliminary data.</text>
</comment>
<dbReference type="Proteomes" id="UP001439008">
    <property type="component" value="Unassembled WGS sequence"/>
</dbReference>
<proteinExistence type="predicted"/>
<dbReference type="EMBL" id="JBDODL010000786">
    <property type="protein sequence ID" value="MES1920650.1"/>
    <property type="molecule type" value="Genomic_DNA"/>
</dbReference>
<evidence type="ECO:0000313" key="2">
    <source>
        <dbReference type="Proteomes" id="UP001439008"/>
    </source>
</evidence>
<reference evidence="1 2" key="1">
    <citation type="journal article" date="2024" name="BMC Biol.">
        <title>Comparative genomics of Ascetosporea gives new insight into the evolutionary basis for animal parasitism in Rhizaria.</title>
        <authorList>
            <person name="Hiltunen Thoren M."/>
            <person name="Onut-Brannstrom I."/>
            <person name="Alfjorden A."/>
            <person name="Peckova H."/>
            <person name="Swords F."/>
            <person name="Hooper C."/>
            <person name="Holzer A.S."/>
            <person name="Bass D."/>
            <person name="Burki F."/>
        </authorList>
    </citation>
    <scope>NUCLEOTIDE SEQUENCE [LARGE SCALE GENOMIC DNA]</scope>
    <source>
        <strain evidence="1">20-A016</strain>
    </source>
</reference>
<organism evidence="1 2">
    <name type="scientific">Bonamia ostreae</name>
    <dbReference type="NCBI Taxonomy" id="126728"/>
    <lineage>
        <taxon>Eukaryota</taxon>
        <taxon>Sar</taxon>
        <taxon>Rhizaria</taxon>
        <taxon>Endomyxa</taxon>
        <taxon>Ascetosporea</taxon>
        <taxon>Haplosporida</taxon>
        <taxon>Bonamia</taxon>
    </lineage>
</organism>